<dbReference type="RefSeq" id="XP_013895423.1">
    <property type="nucleotide sequence ID" value="XM_014039969.1"/>
</dbReference>
<gene>
    <name evidence="2" type="ORF">MNEG_11558</name>
</gene>
<dbReference type="AlphaFoldDB" id="A0A0D2KKU7"/>
<dbReference type="OrthoDB" id="538686at2759"/>
<keyword evidence="1" id="KW-1133">Transmembrane helix</keyword>
<keyword evidence="3" id="KW-1185">Reference proteome</keyword>
<name>A0A0D2KKU7_9CHLO</name>
<reference evidence="2 3" key="1">
    <citation type="journal article" date="2013" name="BMC Genomics">
        <title>Reconstruction of the lipid metabolism for the microalga Monoraphidium neglectum from its genome sequence reveals characteristics suitable for biofuel production.</title>
        <authorList>
            <person name="Bogen C."/>
            <person name="Al-Dilaimi A."/>
            <person name="Albersmeier A."/>
            <person name="Wichmann J."/>
            <person name="Grundmann M."/>
            <person name="Rupp O."/>
            <person name="Lauersen K.J."/>
            <person name="Blifernez-Klassen O."/>
            <person name="Kalinowski J."/>
            <person name="Goesmann A."/>
            <person name="Mussgnug J.H."/>
            <person name="Kruse O."/>
        </authorList>
    </citation>
    <scope>NUCLEOTIDE SEQUENCE [LARGE SCALE GENOMIC DNA]</scope>
    <source>
        <strain evidence="2 3">SAG 48.87</strain>
    </source>
</reference>
<dbReference type="KEGG" id="mng:MNEG_11558"/>
<dbReference type="GeneID" id="25728832"/>
<keyword evidence="1" id="KW-0472">Membrane</keyword>
<feature type="transmembrane region" description="Helical" evidence="1">
    <location>
        <begin position="104"/>
        <end position="124"/>
    </location>
</feature>
<evidence type="ECO:0000256" key="1">
    <source>
        <dbReference type="SAM" id="Phobius"/>
    </source>
</evidence>
<evidence type="ECO:0000313" key="3">
    <source>
        <dbReference type="Proteomes" id="UP000054498"/>
    </source>
</evidence>
<protein>
    <submittedName>
        <fullName evidence="2">Uncharacterized protein</fullName>
    </submittedName>
</protein>
<accession>A0A0D2KKU7</accession>
<dbReference type="EMBL" id="KK103020">
    <property type="protein sequence ID" value="KIY96403.1"/>
    <property type="molecule type" value="Genomic_DNA"/>
</dbReference>
<keyword evidence="1" id="KW-0812">Transmembrane</keyword>
<dbReference type="Proteomes" id="UP000054498">
    <property type="component" value="Unassembled WGS sequence"/>
</dbReference>
<evidence type="ECO:0000313" key="2">
    <source>
        <dbReference type="EMBL" id="KIY96403.1"/>
    </source>
</evidence>
<organism evidence="2 3">
    <name type="scientific">Monoraphidium neglectum</name>
    <dbReference type="NCBI Taxonomy" id="145388"/>
    <lineage>
        <taxon>Eukaryota</taxon>
        <taxon>Viridiplantae</taxon>
        <taxon>Chlorophyta</taxon>
        <taxon>core chlorophytes</taxon>
        <taxon>Chlorophyceae</taxon>
        <taxon>CS clade</taxon>
        <taxon>Sphaeropleales</taxon>
        <taxon>Selenastraceae</taxon>
        <taxon>Monoraphidium</taxon>
    </lineage>
</organism>
<sequence>MDRQMADLTRQMDRDMDNAFREMDRAMDRSLLDLQRDMQRVDEEVARAVREAQQQVPSVRVERSEARSYSSYRYYESIEIRSGPMTAVAPASVAAAPADGLSSALLLTAVALAASWAAVTALFAKNFSLTTYSEAARGKLLLGWPYLAAFSRKFRSQFLSALRGEKVKVKDAEDGGASD</sequence>
<proteinExistence type="predicted"/>